<sequence>MPTLASSILSRTPDEKTVVEDVYKKVDNSIVNSFQDLNLTGFDLSDKFGFLSKFTSGNLLKTATDGVLGLNPESLTDKISSAFSEEYSKAKSLVNDVVSGSQAAISAVKSGVNEVTGLIKEANRVYTTVNGIVRAVQTGNFSDIRGIANTINAVAGKAGIALSANGALGGVFTALVGEAGAQGIQGAFGVIADTIQSSTTLVNKGSILYTVATGSLPGALARGDLASVAAMTSYIGNGAVGMLQPNAVSQLAKNDKTAYTPSDISGSNGQFVQYQGAYQKVDPNWNTSSFQPQGSSSTFRDLTSLLGASVQVKNIFTTGAMTASNSVDKTYAALQVFNKPLSVNDELTKRFPQTVSTGSNQVARDVDPRVEYDPNIGAPRNIQWLDDMIAGKAATLPDASNIGSTAINVP</sequence>
<protein>
    <submittedName>
        <fullName evidence="1">Uncharacterized protein</fullName>
    </submittedName>
</protein>
<keyword evidence="2" id="KW-1185">Reference proteome</keyword>
<dbReference type="OrthoDB" id="29751at10239"/>
<evidence type="ECO:0000313" key="1">
    <source>
        <dbReference type="EMBL" id="BAQ02569.1"/>
    </source>
</evidence>
<dbReference type="KEGG" id="vg:26639482"/>
<dbReference type="GeneID" id="26639482"/>
<dbReference type="RefSeq" id="YP_009212890.1">
    <property type="nucleotide sequence ID" value="NC_028950.1"/>
</dbReference>
<name>A0A0A8J9B3_9CAUD</name>
<proteinExistence type="predicted"/>
<dbReference type="Proteomes" id="UP000203794">
    <property type="component" value="Segment"/>
</dbReference>
<accession>A0A0A8J9B3</accession>
<dbReference type="EMBL" id="AP014693">
    <property type="protein sequence ID" value="BAQ02569.1"/>
    <property type="molecule type" value="Genomic_DNA"/>
</dbReference>
<organism evidence="1 2">
    <name type="scientific">Ralstonia phage RSL2</name>
    <dbReference type="NCBI Taxonomy" id="1585840"/>
    <lineage>
        <taxon>Viruses</taxon>
        <taxon>Duplodnaviria</taxon>
        <taxon>Heunggongvirae</taxon>
        <taxon>Uroviricota</taxon>
        <taxon>Caudoviricetes</taxon>
        <taxon>Chimalliviridae</taxon>
        <taxon>Chiangmaivirus</taxon>
        <taxon>Chiangmaivirus RSL2</taxon>
    </lineage>
</organism>
<evidence type="ECO:0000313" key="2">
    <source>
        <dbReference type="Proteomes" id="UP000203794"/>
    </source>
</evidence>
<reference evidence="1 2" key="1">
    <citation type="submission" date="2014-12" db="EMBL/GenBank/DDBJ databases">
        <title>Genome analysis of a novel jumbo phage RSL2 infecting the phytopathogen Ralstonia solanacearum.</title>
        <authorList>
            <person name="Kawasaki T."/>
            <person name="Fujie M."/>
            <person name="Chatchawankanphanich O."/>
            <person name="Ogata H."/>
            <person name="Yamada T."/>
        </authorList>
    </citation>
    <scope>NUCLEOTIDE SEQUENCE [LARGE SCALE GENOMIC DNA]</scope>
    <source>
        <strain evidence="1 2">RSL2</strain>
    </source>
</reference>